<accession>A0ACC1MMW5</accession>
<evidence type="ECO:0000313" key="1">
    <source>
        <dbReference type="EMBL" id="KAJ2967563.1"/>
    </source>
</evidence>
<evidence type="ECO:0000313" key="2">
    <source>
        <dbReference type="Proteomes" id="UP001143910"/>
    </source>
</evidence>
<dbReference type="Proteomes" id="UP001143910">
    <property type="component" value="Unassembled WGS sequence"/>
</dbReference>
<organism evidence="1 2">
    <name type="scientific">Zarea fungicola</name>
    <dbReference type="NCBI Taxonomy" id="93591"/>
    <lineage>
        <taxon>Eukaryota</taxon>
        <taxon>Fungi</taxon>
        <taxon>Dikarya</taxon>
        <taxon>Ascomycota</taxon>
        <taxon>Pezizomycotina</taxon>
        <taxon>Sordariomycetes</taxon>
        <taxon>Hypocreomycetidae</taxon>
        <taxon>Hypocreales</taxon>
        <taxon>Cordycipitaceae</taxon>
        <taxon>Zarea</taxon>
    </lineage>
</organism>
<reference evidence="1" key="1">
    <citation type="submission" date="2022-08" db="EMBL/GenBank/DDBJ databases">
        <title>Genome Sequence of Lecanicillium fungicola.</title>
        <authorList>
            <person name="Buettner E."/>
        </authorList>
    </citation>
    <scope>NUCLEOTIDE SEQUENCE</scope>
    <source>
        <strain evidence="1">Babe33</strain>
    </source>
</reference>
<protein>
    <submittedName>
        <fullName evidence="1">Uncharacterized protein</fullName>
    </submittedName>
</protein>
<dbReference type="EMBL" id="JANJQO010002254">
    <property type="protein sequence ID" value="KAJ2967563.1"/>
    <property type="molecule type" value="Genomic_DNA"/>
</dbReference>
<gene>
    <name evidence="1" type="ORF">NQ176_g9603</name>
</gene>
<sequence length="717" mass="78525">MSAAAVSSKSHALSRGSERSSTARGKNVYDDSTMPSIQDLKYFDPCGATASMFLYVQGSSIVCCHHDTLSIERRFTGHKSEVVLLAIDNHSQHGGGRLAASYDTSQRVIIWDLMTGDKLNEFDSMGGQLTALAWMRNGNVALGNASGQIVLFEPTTQEHMSFRTLEQTAITSLAPSQDCRTFAIGYQTGSLLIATLQPRFSILHNLTTSRGPSPVINLSWHASSSRQKSEMLAVQKHDGDLRVWSVSKAYSLEDPAKVVRILRKAEALEKGSNWMGWSKNGRVIQFSDSETLSWDVRTKHVTFDNIPTLEHVRGMAVYGPGATLFTVGPNGTVQQFDLNSPSIMVANVQHPTSHLPPSPPNSIEETANRSVHSATTIHTSESETSSIPLDMNISESDEDHMSPFARIARGHAPDSGNEMYESASPVSSRSGLSSSLSKSSAGSRTPGHHTASIRSQGTYISAGTSLKSSTIGRQQPEMDSYSMGYSLGSTSIASSRSRQRPSRLRHEVPRSPDDNKVYDLFKFTRTRLSDIPYKHPMNADNSRLTNSDLRRQMLSTIFGWHGEVEDLIRDEMSRHTNGSASRILLGKWLGDIETDMLAGGAQNMTSSDWMLLALSGIGSEAGQKKIGRVYVQRLLESGDVHVAVTIMLGMGDHHDAIEIYISHKRYMEALILTCLAFPAVWERQAAIIRKWVHGAVAIAFCSAAQLPEHHTQHSGSP</sequence>
<name>A0ACC1MMW5_9HYPO</name>
<comment type="caution">
    <text evidence="1">The sequence shown here is derived from an EMBL/GenBank/DDBJ whole genome shotgun (WGS) entry which is preliminary data.</text>
</comment>
<proteinExistence type="predicted"/>
<keyword evidence="2" id="KW-1185">Reference proteome</keyword>